<dbReference type="EMBL" id="JBBWWQ010000003">
    <property type="protein sequence ID" value="KAK8951333.1"/>
    <property type="molecule type" value="Genomic_DNA"/>
</dbReference>
<feature type="domain" description="SF4 helicase" evidence="1">
    <location>
        <begin position="438"/>
        <end position="703"/>
    </location>
</feature>
<proteinExistence type="predicted"/>
<dbReference type="SUPFAM" id="SSF56731">
    <property type="entry name" value="DNA primase core"/>
    <property type="match status" value="1"/>
</dbReference>
<dbReference type="Gene3D" id="3.40.1360.10">
    <property type="match status" value="1"/>
</dbReference>
<reference evidence="2 3" key="1">
    <citation type="journal article" date="2022" name="Nat. Plants">
        <title>Genomes of leafy and leafless Platanthera orchids illuminate the evolution of mycoheterotrophy.</title>
        <authorList>
            <person name="Li M.H."/>
            <person name="Liu K.W."/>
            <person name="Li Z."/>
            <person name="Lu H.C."/>
            <person name="Ye Q.L."/>
            <person name="Zhang D."/>
            <person name="Wang J.Y."/>
            <person name="Li Y.F."/>
            <person name="Zhong Z.M."/>
            <person name="Liu X."/>
            <person name="Yu X."/>
            <person name="Liu D.K."/>
            <person name="Tu X.D."/>
            <person name="Liu B."/>
            <person name="Hao Y."/>
            <person name="Liao X.Y."/>
            <person name="Jiang Y.T."/>
            <person name="Sun W.H."/>
            <person name="Chen J."/>
            <person name="Chen Y.Q."/>
            <person name="Ai Y."/>
            <person name="Zhai J.W."/>
            <person name="Wu S.S."/>
            <person name="Zhou Z."/>
            <person name="Hsiao Y.Y."/>
            <person name="Wu W.L."/>
            <person name="Chen Y.Y."/>
            <person name="Lin Y.F."/>
            <person name="Hsu J.L."/>
            <person name="Li C.Y."/>
            <person name="Wang Z.W."/>
            <person name="Zhao X."/>
            <person name="Zhong W.Y."/>
            <person name="Ma X.K."/>
            <person name="Ma L."/>
            <person name="Huang J."/>
            <person name="Chen G.Z."/>
            <person name="Huang M.Z."/>
            <person name="Huang L."/>
            <person name="Peng D.H."/>
            <person name="Luo Y.B."/>
            <person name="Zou S.Q."/>
            <person name="Chen S.P."/>
            <person name="Lan S."/>
            <person name="Tsai W.C."/>
            <person name="Van de Peer Y."/>
            <person name="Liu Z.J."/>
        </authorList>
    </citation>
    <scope>NUCLEOTIDE SEQUENCE [LARGE SCALE GENOMIC DNA]</scope>
    <source>
        <strain evidence="2">Lor287</strain>
    </source>
</reference>
<dbReference type="GO" id="GO:0003697">
    <property type="term" value="F:single-stranded DNA binding"/>
    <property type="evidence" value="ECO:0007669"/>
    <property type="project" value="InterPro"/>
</dbReference>
<dbReference type="PROSITE" id="PS51199">
    <property type="entry name" value="SF4_HELICASE"/>
    <property type="match status" value="1"/>
</dbReference>
<dbReference type="InterPro" id="IPR027032">
    <property type="entry name" value="Twinkle-like"/>
</dbReference>
<dbReference type="AlphaFoldDB" id="A0AAP0BV01"/>
<dbReference type="GO" id="GO:0043139">
    <property type="term" value="F:5'-3' DNA helicase activity"/>
    <property type="evidence" value="ECO:0007669"/>
    <property type="project" value="InterPro"/>
</dbReference>
<comment type="caution">
    <text evidence="2">The sequence shown here is derived from an EMBL/GenBank/DDBJ whole genome shotgun (WGS) entry which is preliminary data.</text>
</comment>
<dbReference type="InterPro" id="IPR007694">
    <property type="entry name" value="DNA_helicase_DnaB-like_C"/>
</dbReference>
<dbReference type="PANTHER" id="PTHR12873">
    <property type="entry name" value="T7-LIKE MITOCHONDRIAL DNA HELICASE"/>
    <property type="match status" value="1"/>
</dbReference>
<protein>
    <recommendedName>
        <fullName evidence="1">SF4 helicase domain-containing protein</fullName>
    </recommendedName>
</protein>
<dbReference type="Gene3D" id="3.40.50.300">
    <property type="entry name" value="P-loop containing nucleotide triphosphate hydrolases"/>
    <property type="match status" value="1"/>
</dbReference>
<accession>A0AAP0BV01</accession>
<dbReference type="InterPro" id="IPR027417">
    <property type="entry name" value="P-loop_NTPase"/>
</dbReference>
<dbReference type="Pfam" id="PF03796">
    <property type="entry name" value="DnaB_C"/>
    <property type="match status" value="1"/>
</dbReference>
<dbReference type="SUPFAM" id="SSF52540">
    <property type="entry name" value="P-loop containing nucleoside triphosphate hydrolases"/>
    <property type="match status" value="1"/>
</dbReference>
<gene>
    <name evidence="2" type="ORF">KSP39_PZI003172</name>
</gene>
<organism evidence="2 3">
    <name type="scientific">Platanthera zijinensis</name>
    <dbReference type="NCBI Taxonomy" id="2320716"/>
    <lineage>
        <taxon>Eukaryota</taxon>
        <taxon>Viridiplantae</taxon>
        <taxon>Streptophyta</taxon>
        <taxon>Embryophyta</taxon>
        <taxon>Tracheophyta</taxon>
        <taxon>Spermatophyta</taxon>
        <taxon>Magnoliopsida</taxon>
        <taxon>Liliopsida</taxon>
        <taxon>Asparagales</taxon>
        <taxon>Orchidaceae</taxon>
        <taxon>Orchidoideae</taxon>
        <taxon>Orchideae</taxon>
        <taxon>Orchidinae</taxon>
        <taxon>Platanthera</taxon>
    </lineage>
</organism>
<evidence type="ECO:0000259" key="1">
    <source>
        <dbReference type="PROSITE" id="PS51199"/>
    </source>
</evidence>
<dbReference type="GO" id="GO:0006260">
    <property type="term" value="P:DNA replication"/>
    <property type="evidence" value="ECO:0007669"/>
    <property type="project" value="InterPro"/>
</dbReference>
<keyword evidence="3" id="KW-1185">Reference proteome</keyword>
<dbReference type="GO" id="GO:0005524">
    <property type="term" value="F:ATP binding"/>
    <property type="evidence" value="ECO:0007669"/>
    <property type="project" value="InterPro"/>
</dbReference>
<name>A0AAP0BV01_9ASPA</name>
<evidence type="ECO:0000313" key="3">
    <source>
        <dbReference type="Proteomes" id="UP001418222"/>
    </source>
</evidence>
<dbReference type="PANTHER" id="PTHR12873:SF0">
    <property type="entry name" value="TWINKLE MTDNA HELICASE"/>
    <property type="match status" value="1"/>
</dbReference>
<sequence>MRSSRHILAKLSGGHAATPVISRRLLQLHSQPRRVNVKPLINSSRHISFSMKPSYFCSHRPLSSSAPDLKRLAKLQVKLRNLGFESLPQPGQGMRSVCPQCEGGDSKEKSLSLLIREDGNMAFWHCFRGKCGWKGCTKAGDREEYIVLQKSGSGKTLKCQNYRSISEEDLQLEPLSKELIAYFNARGISIETLDRNAVKQRFWGNEIVIAFTYRRNGKLVSCNYLDIEENSSQEKDTESIFYGLDDIVPGSDLIIVDSEVDKLSMQEAGYPNCISVPNGKVSKVSEKNCSKNEVDSEVDKLSMQEAGYPNCISVPNGKVSKVSEKNCSKNEDASFRYLWNCKEYLEKAPRLILATNAHKEGQVLAEELARRLGKERCWRVKWPMKSSVESCKGANEVLNIFGEHVLKEIIEKAEMFPIRGLLSFSKFFPEINDYYHCTHGFELGVSTGWRALDGLYNIVPGELTVITGVPSSGKSDWIDALLCNINERRGWTFALCSMENEVRDHARKLLEKYFKKPFFNYRYGESVERISLRELEEGKKWLSDTFHVIRSDDDCPPSINWVLKTAKSAVLRYGVRGLVIDSYNELDHQRFIHRTETEYVSHMLTLIKRFAQHHSCHVWFVAHPRQLRNWGGDPPNLYDISGSAHFINKCDNGLVIHRNVNGPPNSVQVSVRKVRNKVAGRIGDALLSYDRITGMFHDINDLSENP</sequence>
<dbReference type="Proteomes" id="UP001418222">
    <property type="component" value="Unassembled WGS sequence"/>
</dbReference>
<evidence type="ECO:0000313" key="2">
    <source>
        <dbReference type="EMBL" id="KAK8951333.1"/>
    </source>
</evidence>